<name>A0AA37BSK2_9ARCH</name>
<feature type="transmembrane region" description="Helical" evidence="1">
    <location>
        <begin position="184"/>
        <end position="204"/>
    </location>
</feature>
<evidence type="ECO:0000313" key="2">
    <source>
        <dbReference type="EMBL" id="GGM77842.1"/>
    </source>
</evidence>
<keyword evidence="1" id="KW-1133">Transmembrane helix</keyword>
<evidence type="ECO:0000256" key="1">
    <source>
        <dbReference type="SAM" id="Phobius"/>
    </source>
</evidence>
<dbReference type="EMBL" id="BMNY01000003">
    <property type="protein sequence ID" value="GGM77842.1"/>
    <property type="molecule type" value="Genomic_DNA"/>
</dbReference>
<feature type="transmembrane region" description="Helical" evidence="1">
    <location>
        <begin position="56"/>
        <end position="76"/>
    </location>
</feature>
<keyword evidence="3" id="KW-1185">Reference proteome</keyword>
<dbReference type="AlphaFoldDB" id="A0AA37BSK2"/>
<sequence length="270" mass="29756">MDRVRLVNFLVFMPAYVMIVYVWRYAFSSSQEIMTASIMALPFLSYISGSRYRGRVYLAYALALSLLVLNTVVMEVSPYSVKPFSSLVIPLDTQDLVSISLGASWVFVVEGVLSVRLARTVTLFTLAVGDLLEQSVAVALMASMGSSYLYAYATASVEEALSIYSLIVQGGQQLLPLANVHLPVTGYLLPAFIVSIGALAFLFYSHSDRSERSALMTGKAFLYGSAVAVITFLAYDYMERYGYQFMALGTAVLIIFVLLTVTSRRKAEFN</sequence>
<keyword evidence="1" id="KW-0472">Membrane</keyword>
<accession>A0AA37BSK2</accession>
<organism evidence="2 3">
    <name type="scientific">Thermogymnomonas acidicola</name>
    <dbReference type="NCBI Taxonomy" id="399579"/>
    <lineage>
        <taxon>Archaea</taxon>
        <taxon>Methanobacteriati</taxon>
        <taxon>Thermoplasmatota</taxon>
        <taxon>Thermoplasmata</taxon>
        <taxon>Thermoplasmatales</taxon>
        <taxon>Thermogymnomonas</taxon>
    </lineage>
</organism>
<reference evidence="2" key="2">
    <citation type="submission" date="2022-09" db="EMBL/GenBank/DDBJ databases">
        <authorList>
            <person name="Sun Q."/>
            <person name="Ohkuma M."/>
        </authorList>
    </citation>
    <scope>NUCLEOTIDE SEQUENCE</scope>
    <source>
        <strain evidence="2">JCM 13583</strain>
    </source>
</reference>
<feature type="transmembrane region" description="Helical" evidence="1">
    <location>
        <begin position="96"/>
        <end position="115"/>
    </location>
</feature>
<keyword evidence="1" id="KW-0812">Transmembrane</keyword>
<feature type="transmembrane region" description="Helical" evidence="1">
    <location>
        <begin position="33"/>
        <end position="49"/>
    </location>
</feature>
<comment type="caution">
    <text evidence="2">The sequence shown here is derived from an EMBL/GenBank/DDBJ whole genome shotgun (WGS) entry which is preliminary data.</text>
</comment>
<feature type="transmembrane region" description="Helical" evidence="1">
    <location>
        <begin position="136"/>
        <end position="153"/>
    </location>
</feature>
<feature type="transmembrane region" description="Helical" evidence="1">
    <location>
        <begin position="216"/>
        <end position="235"/>
    </location>
</feature>
<dbReference type="RefSeq" id="WP_188681638.1">
    <property type="nucleotide sequence ID" value="NZ_BMNY01000003.1"/>
</dbReference>
<evidence type="ECO:0000313" key="3">
    <source>
        <dbReference type="Proteomes" id="UP000632195"/>
    </source>
</evidence>
<proteinExistence type="predicted"/>
<gene>
    <name evidence="2" type="ORF">GCM10007108_15030</name>
</gene>
<feature type="transmembrane region" description="Helical" evidence="1">
    <location>
        <begin position="7"/>
        <end position="27"/>
    </location>
</feature>
<reference evidence="2" key="1">
    <citation type="journal article" date="2014" name="Int. J. Syst. Evol. Microbiol.">
        <title>Complete genome sequence of Corynebacterium casei LMG S-19264T (=DSM 44701T), isolated from a smear-ripened cheese.</title>
        <authorList>
            <consortium name="US DOE Joint Genome Institute (JGI-PGF)"/>
            <person name="Walter F."/>
            <person name="Albersmeier A."/>
            <person name="Kalinowski J."/>
            <person name="Ruckert C."/>
        </authorList>
    </citation>
    <scope>NUCLEOTIDE SEQUENCE</scope>
    <source>
        <strain evidence="2">JCM 13583</strain>
    </source>
</reference>
<dbReference type="Proteomes" id="UP000632195">
    <property type="component" value="Unassembled WGS sequence"/>
</dbReference>
<feature type="transmembrane region" description="Helical" evidence="1">
    <location>
        <begin position="241"/>
        <end position="261"/>
    </location>
</feature>
<protein>
    <submittedName>
        <fullName evidence="2">Uncharacterized protein</fullName>
    </submittedName>
</protein>